<reference evidence="1 2" key="1">
    <citation type="submission" date="2019-01" db="EMBL/GenBank/DDBJ databases">
        <title>Sequencing of cultivated peanut Arachis hypogaea provides insights into genome evolution and oil improvement.</title>
        <authorList>
            <person name="Chen X."/>
        </authorList>
    </citation>
    <scope>NUCLEOTIDE SEQUENCE [LARGE SCALE GENOMIC DNA]</scope>
    <source>
        <strain evidence="2">cv. Fuhuasheng</strain>
        <tissue evidence="1">Leaves</tissue>
    </source>
</reference>
<dbReference type="AlphaFoldDB" id="A0A444ZCM4"/>
<gene>
    <name evidence="1" type="ORF">Ahy_B04g069357</name>
</gene>
<keyword evidence="2" id="KW-1185">Reference proteome</keyword>
<protein>
    <submittedName>
        <fullName evidence="1">Uncharacterized protein</fullName>
    </submittedName>
</protein>
<proteinExistence type="predicted"/>
<sequence length="62" mass="7112">MTLSILATVKFTTQMEGFRNSRDAVLLAVKNYSIRRNVEYRVLGSDRPKYHSRCKQFSAGCP</sequence>
<name>A0A444ZCM4_ARAHY</name>
<evidence type="ECO:0000313" key="2">
    <source>
        <dbReference type="Proteomes" id="UP000289738"/>
    </source>
</evidence>
<evidence type="ECO:0000313" key="1">
    <source>
        <dbReference type="EMBL" id="RYR11848.1"/>
    </source>
</evidence>
<organism evidence="1 2">
    <name type="scientific">Arachis hypogaea</name>
    <name type="common">Peanut</name>
    <dbReference type="NCBI Taxonomy" id="3818"/>
    <lineage>
        <taxon>Eukaryota</taxon>
        <taxon>Viridiplantae</taxon>
        <taxon>Streptophyta</taxon>
        <taxon>Embryophyta</taxon>
        <taxon>Tracheophyta</taxon>
        <taxon>Spermatophyta</taxon>
        <taxon>Magnoliopsida</taxon>
        <taxon>eudicotyledons</taxon>
        <taxon>Gunneridae</taxon>
        <taxon>Pentapetalae</taxon>
        <taxon>rosids</taxon>
        <taxon>fabids</taxon>
        <taxon>Fabales</taxon>
        <taxon>Fabaceae</taxon>
        <taxon>Papilionoideae</taxon>
        <taxon>50 kb inversion clade</taxon>
        <taxon>dalbergioids sensu lato</taxon>
        <taxon>Dalbergieae</taxon>
        <taxon>Pterocarpus clade</taxon>
        <taxon>Arachis</taxon>
    </lineage>
</organism>
<dbReference type="Proteomes" id="UP000289738">
    <property type="component" value="Chromosome B04"/>
</dbReference>
<comment type="caution">
    <text evidence="1">The sequence shown here is derived from an EMBL/GenBank/DDBJ whole genome shotgun (WGS) entry which is preliminary data.</text>
</comment>
<accession>A0A444ZCM4</accession>
<dbReference type="EMBL" id="SDMP01000014">
    <property type="protein sequence ID" value="RYR11848.1"/>
    <property type="molecule type" value="Genomic_DNA"/>
</dbReference>